<accession>A0A1G8SA70</accession>
<feature type="domain" description="SIS" evidence="5">
    <location>
        <begin position="115"/>
        <end position="255"/>
    </location>
</feature>
<dbReference type="GO" id="GO:0003677">
    <property type="term" value="F:DNA binding"/>
    <property type="evidence" value="ECO:0007669"/>
    <property type="project" value="UniProtKB-KW"/>
</dbReference>
<dbReference type="InterPro" id="IPR036388">
    <property type="entry name" value="WH-like_DNA-bd_sf"/>
</dbReference>
<evidence type="ECO:0000259" key="5">
    <source>
        <dbReference type="PROSITE" id="PS51464"/>
    </source>
</evidence>
<dbReference type="GO" id="GO:1901135">
    <property type="term" value="P:carbohydrate derivative metabolic process"/>
    <property type="evidence" value="ECO:0007669"/>
    <property type="project" value="InterPro"/>
</dbReference>
<dbReference type="GO" id="GO:0003700">
    <property type="term" value="F:DNA-binding transcription factor activity"/>
    <property type="evidence" value="ECO:0007669"/>
    <property type="project" value="InterPro"/>
</dbReference>
<gene>
    <name evidence="6" type="ORF">SAMN04490247_1320</name>
</gene>
<keyword evidence="3" id="KW-0804">Transcription</keyword>
<reference evidence="7" key="1">
    <citation type="submission" date="2016-10" db="EMBL/GenBank/DDBJ databases">
        <authorList>
            <person name="Varghese N."/>
            <person name="Submissions S."/>
        </authorList>
    </citation>
    <scope>NUCLEOTIDE SEQUENCE [LARGE SCALE GENOMIC DNA]</scope>
    <source>
        <strain evidence="7">DSM 4771</strain>
    </source>
</reference>
<keyword evidence="1" id="KW-0805">Transcription regulation</keyword>
<dbReference type="InterPro" id="IPR046348">
    <property type="entry name" value="SIS_dom_sf"/>
</dbReference>
<evidence type="ECO:0000256" key="1">
    <source>
        <dbReference type="ARBA" id="ARBA00023015"/>
    </source>
</evidence>
<keyword evidence="2 6" id="KW-0238">DNA-binding</keyword>
<dbReference type="InterPro" id="IPR047640">
    <property type="entry name" value="RpiR-like"/>
</dbReference>
<dbReference type="CDD" id="cd05013">
    <property type="entry name" value="SIS_RpiR"/>
    <property type="match status" value="1"/>
</dbReference>
<sequence length="273" mass="29877">MDKPITEIIRSYHPSLTMSEQKVADYVLDHPEEVMYFSVNNLADEAEVGETTVLRFCKKVGVIGYQEFKLAIARHVAKKKHEKEDVSLKEHILHTTTESLQQTAAMVENEEVEQAIQAVLQAEHVHICGVGTSGITAMDAKSRFLRIGKSVEVWTDPHFQAMAASSLNTGDVVIAISVSGSTRDTLETVKIARENGASVIAVTYFSKSPITEYADVVLIGGAQESPLEGGSMTAKICQLYVIDLICTGVALEDKKTSAEMKERTADAVVNKIY</sequence>
<dbReference type="PANTHER" id="PTHR30514">
    <property type="entry name" value="GLUCOKINASE"/>
    <property type="match status" value="1"/>
</dbReference>
<evidence type="ECO:0000313" key="7">
    <source>
        <dbReference type="Proteomes" id="UP000199225"/>
    </source>
</evidence>
<dbReference type="GO" id="GO:0097367">
    <property type="term" value="F:carbohydrate derivative binding"/>
    <property type="evidence" value="ECO:0007669"/>
    <property type="project" value="InterPro"/>
</dbReference>
<feature type="domain" description="HTH rpiR-type" evidence="4">
    <location>
        <begin position="3"/>
        <end position="79"/>
    </location>
</feature>
<proteinExistence type="predicted"/>
<keyword evidence="7" id="KW-1185">Reference proteome</keyword>
<dbReference type="PROSITE" id="PS51464">
    <property type="entry name" value="SIS"/>
    <property type="match status" value="1"/>
</dbReference>
<protein>
    <submittedName>
        <fullName evidence="6">DNA-binding transcriptional regulator, MurR/RpiR family, contains HTH and SIS domains</fullName>
    </submittedName>
</protein>
<dbReference type="PANTHER" id="PTHR30514:SF9">
    <property type="entry name" value="TRANSCRIPTIONAL REGULATOR"/>
    <property type="match status" value="1"/>
</dbReference>
<evidence type="ECO:0000256" key="2">
    <source>
        <dbReference type="ARBA" id="ARBA00023125"/>
    </source>
</evidence>
<dbReference type="Proteomes" id="UP000199225">
    <property type="component" value="Unassembled WGS sequence"/>
</dbReference>
<dbReference type="OrthoDB" id="3684496at2"/>
<name>A0A1G8SA70_9BACI</name>
<dbReference type="InterPro" id="IPR000281">
    <property type="entry name" value="HTH_RpiR"/>
</dbReference>
<organism evidence="6 7">
    <name type="scientific">Salimicrobium halophilum</name>
    <dbReference type="NCBI Taxonomy" id="86666"/>
    <lineage>
        <taxon>Bacteria</taxon>
        <taxon>Bacillati</taxon>
        <taxon>Bacillota</taxon>
        <taxon>Bacilli</taxon>
        <taxon>Bacillales</taxon>
        <taxon>Bacillaceae</taxon>
        <taxon>Salimicrobium</taxon>
    </lineage>
</organism>
<dbReference type="SUPFAM" id="SSF46689">
    <property type="entry name" value="Homeodomain-like"/>
    <property type="match status" value="1"/>
</dbReference>
<dbReference type="STRING" id="86666.SAMN04490247_1320"/>
<dbReference type="Gene3D" id="1.10.10.10">
    <property type="entry name" value="Winged helix-like DNA-binding domain superfamily/Winged helix DNA-binding domain"/>
    <property type="match status" value="1"/>
</dbReference>
<dbReference type="InterPro" id="IPR035472">
    <property type="entry name" value="RpiR-like_SIS"/>
</dbReference>
<dbReference type="EMBL" id="FNEV01000003">
    <property type="protein sequence ID" value="SDJ25675.1"/>
    <property type="molecule type" value="Genomic_DNA"/>
</dbReference>
<dbReference type="Pfam" id="PF01418">
    <property type="entry name" value="HTH_6"/>
    <property type="match status" value="1"/>
</dbReference>
<dbReference type="InterPro" id="IPR001347">
    <property type="entry name" value="SIS_dom"/>
</dbReference>
<evidence type="ECO:0000313" key="6">
    <source>
        <dbReference type="EMBL" id="SDJ25675.1"/>
    </source>
</evidence>
<dbReference type="Gene3D" id="3.40.50.10490">
    <property type="entry name" value="Glucose-6-phosphate isomerase like protein, domain 1"/>
    <property type="match status" value="1"/>
</dbReference>
<dbReference type="AlphaFoldDB" id="A0A1G8SA70"/>
<evidence type="ECO:0000259" key="4">
    <source>
        <dbReference type="PROSITE" id="PS51071"/>
    </source>
</evidence>
<dbReference type="InterPro" id="IPR009057">
    <property type="entry name" value="Homeodomain-like_sf"/>
</dbReference>
<dbReference type="SUPFAM" id="SSF53697">
    <property type="entry name" value="SIS domain"/>
    <property type="match status" value="1"/>
</dbReference>
<dbReference type="PROSITE" id="PS51071">
    <property type="entry name" value="HTH_RPIR"/>
    <property type="match status" value="1"/>
</dbReference>
<evidence type="ECO:0000256" key="3">
    <source>
        <dbReference type="ARBA" id="ARBA00023163"/>
    </source>
</evidence>
<dbReference type="Pfam" id="PF01380">
    <property type="entry name" value="SIS"/>
    <property type="match status" value="1"/>
</dbReference>
<dbReference type="RefSeq" id="WP_093193076.1">
    <property type="nucleotide sequence ID" value="NZ_FNEV01000003.1"/>
</dbReference>